<dbReference type="GO" id="GO:0022900">
    <property type="term" value="P:electron transport chain"/>
    <property type="evidence" value="ECO:0007669"/>
    <property type="project" value="InterPro"/>
</dbReference>
<protein>
    <submittedName>
        <fullName evidence="14">NapC/NirT cytochrome c domain protein</fullName>
    </submittedName>
</protein>
<evidence type="ECO:0000256" key="11">
    <source>
        <dbReference type="ARBA" id="ARBA00023136"/>
    </source>
</evidence>
<evidence type="ECO:0000256" key="2">
    <source>
        <dbReference type="ARBA" id="ARBA00007395"/>
    </source>
</evidence>
<dbReference type="RefSeq" id="WP_013120080.1">
    <property type="nucleotide sequence ID" value="NC_014152.1"/>
</dbReference>
<feature type="transmembrane region" description="Helical" evidence="12">
    <location>
        <begin position="12"/>
        <end position="32"/>
    </location>
</feature>
<dbReference type="InterPro" id="IPR017571">
    <property type="entry name" value="NrfH"/>
</dbReference>
<keyword evidence="6 12" id="KW-0812">Transmembrane</keyword>
<dbReference type="NCBIfam" id="TIGR03153">
    <property type="entry name" value="cytochr_NrfH"/>
    <property type="match status" value="1"/>
</dbReference>
<feature type="domain" description="NapC/NirT cytochrome c N-terminal" evidence="13">
    <location>
        <begin position="7"/>
        <end position="106"/>
    </location>
</feature>
<dbReference type="OrthoDB" id="9791652at2"/>
<evidence type="ECO:0000256" key="10">
    <source>
        <dbReference type="ARBA" id="ARBA00023004"/>
    </source>
</evidence>
<keyword evidence="7" id="KW-0479">Metal-binding</keyword>
<dbReference type="InterPro" id="IPR005126">
    <property type="entry name" value="NapC/NirT_cyt_c_N"/>
</dbReference>
<comment type="similarity">
    <text evidence="2">Belongs to the NapC/NirT/NrfH family.</text>
</comment>
<evidence type="ECO:0000256" key="4">
    <source>
        <dbReference type="ARBA" id="ARBA00022475"/>
    </source>
</evidence>
<sequence length="147" mass="16702" precursor="true">MEKRVSKIIITVGLIVGMMSFLFVVTDAAISYSDNPEFCINCHSMDEAYMTYQHSTHKQFKCTDCHAPHSYLAKVAFKTKSGLRDLYVTTLGEIPPVIKATDKSKEIIKENCIRCHLSTVENTEMGKGRFCSDCHRQLPHKKVEKNI</sequence>
<keyword evidence="5" id="KW-0349">Heme</keyword>
<evidence type="ECO:0000256" key="9">
    <source>
        <dbReference type="ARBA" id="ARBA00022989"/>
    </source>
</evidence>
<evidence type="ECO:0000256" key="12">
    <source>
        <dbReference type="SAM" id="Phobius"/>
    </source>
</evidence>
<dbReference type="Gene3D" id="1.10.3820.10">
    <property type="entry name" value="Di-heme elbow motif domain"/>
    <property type="match status" value="1"/>
</dbReference>
<dbReference type="GO" id="GO:0009055">
    <property type="term" value="F:electron transfer activity"/>
    <property type="evidence" value="ECO:0007669"/>
    <property type="project" value="TreeGrafter"/>
</dbReference>
<dbReference type="PANTHER" id="PTHR30333:SF1">
    <property type="entry name" value="CYTOCHROME C-TYPE PROTEIN NAPC"/>
    <property type="match status" value="1"/>
</dbReference>
<keyword evidence="11 12" id="KW-0472">Membrane</keyword>
<dbReference type="PANTHER" id="PTHR30333">
    <property type="entry name" value="CYTOCHROME C-TYPE PROTEIN"/>
    <property type="match status" value="1"/>
</dbReference>
<proteinExistence type="inferred from homology"/>
<evidence type="ECO:0000256" key="5">
    <source>
        <dbReference type="ARBA" id="ARBA00022617"/>
    </source>
</evidence>
<name>D5XEJ0_THEPJ</name>
<reference evidence="14 15" key="1">
    <citation type="submission" date="2010-05" db="EMBL/GenBank/DDBJ databases">
        <title>Complete sequence of Thermincola sp. JR.</title>
        <authorList>
            <consortium name="US DOE Joint Genome Institute"/>
            <person name="Lucas S."/>
            <person name="Copeland A."/>
            <person name="Lapidus A."/>
            <person name="Cheng J.-F."/>
            <person name="Bruce D."/>
            <person name="Goodwin L."/>
            <person name="Pitluck S."/>
            <person name="Chertkov O."/>
            <person name="Detter J.C."/>
            <person name="Han C."/>
            <person name="Tapia R."/>
            <person name="Land M."/>
            <person name="Hauser L."/>
            <person name="Kyrpides N."/>
            <person name="Mikhailova N."/>
            <person name="Hazen T.C."/>
            <person name="Woyke T."/>
        </authorList>
    </citation>
    <scope>NUCLEOTIDE SEQUENCE [LARGE SCALE GENOMIC DNA]</scope>
    <source>
        <strain evidence="14 15">JR</strain>
    </source>
</reference>
<keyword evidence="8" id="KW-0249">Electron transport</keyword>
<accession>D5XEJ0</accession>
<keyword evidence="15" id="KW-1185">Reference proteome</keyword>
<keyword evidence="9 12" id="KW-1133">Transmembrane helix</keyword>
<organism evidence="14 15">
    <name type="scientific">Thermincola potens (strain JR)</name>
    <dbReference type="NCBI Taxonomy" id="635013"/>
    <lineage>
        <taxon>Bacteria</taxon>
        <taxon>Bacillati</taxon>
        <taxon>Bacillota</taxon>
        <taxon>Clostridia</taxon>
        <taxon>Eubacteriales</taxon>
        <taxon>Thermincolaceae</taxon>
        <taxon>Thermincola</taxon>
    </lineage>
</organism>
<dbReference type="GO" id="GO:0046872">
    <property type="term" value="F:metal ion binding"/>
    <property type="evidence" value="ECO:0007669"/>
    <property type="project" value="UniProtKB-KW"/>
</dbReference>
<dbReference type="SUPFAM" id="SSF48695">
    <property type="entry name" value="Multiheme cytochromes"/>
    <property type="match status" value="1"/>
</dbReference>
<gene>
    <name evidence="14" type="ordered locus">TherJR_1197</name>
</gene>
<evidence type="ECO:0000313" key="15">
    <source>
        <dbReference type="Proteomes" id="UP000002377"/>
    </source>
</evidence>
<keyword evidence="10" id="KW-0408">Iron</keyword>
<evidence type="ECO:0000313" key="14">
    <source>
        <dbReference type="EMBL" id="ADG82061.1"/>
    </source>
</evidence>
<dbReference type="KEGG" id="tjr:TherJR_1197"/>
<dbReference type="InterPro" id="IPR036280">
    <property type="entry name" value="Multihaem_cyt_sf"/>
</dbReference>
<dbReference type="GO" id="GO:0005886">
    <property type="term" value="C:plasma membrane"/>
    <property type="evidence" value="ECO:0007669"/>
    <property type="project" value="UniProtKB-SubCell"/>
</dbReference>
<dbReference type="eggNOG" id="COG3005">
    <property type="taxonomic scope" value="Bacteria"/>
</dbReference>
<dbReference type="GO" id="GO:0009061">
    <property type="term" value="P:anaerobic respiration"/>
    <property type="evidence" value="ECO:0007669"/>
    <property type="project" value="TreeGrafter"/>
</dbReference>
<dbReference type="InterPro" id="IPR051174">
    <property type="entry name" value="Cytochrome_c-type_ET"/>
</dbReference>
<keyword evidence="3" id="KW-0813">Transport</keyword>
<evidence type="ECO:0000256" key="6">
    <source>
        <dbReference type="ARBA" id="ARBA00022692"/>
    </source>
</evidence>
<keyword evidence="4" id="KW-1003">Cell membrane</keyword>
<evidence type="ECO:0000256" key="7">
    <source>
        <dbReference type="ARBA" id="ARBA00022723"/>
    </source>
</evidence>
<dbReference type="AlphaFoldDB" id="D5XEJ0"/>
<dbReference type="EMBL" id="CP002028">
    <property type="protein sequence ID" value="ADG82061.1"/>
    <property type="molecule type" value="Genomic_DNA"/>
</dbReference>
<evidence type="ECO:0000256" key="3">
    <source>
        <dbReference type="ARBA" id="ARBA00022448"/>
    </source>
</evidence>
<dbReference type="InterPro" id="IPR038266">
    <property type="entry name" value="NapC/NirT_cytc_sf"/>
</dbReference>
<evidence type="ECO:0000259" key="13">
    <source>
        <dbReference type="Pfam" id="PF03264"/>
    </source>
</evidence>
<comment type="subcellular location">
    <subcellularLocation>
        <location evidence="1">Cell membrane</location>
    </subcellularLocation>
</comment>
<dbReference type="Proteomes" id="UP000002377">
    <property type="component" value="Chromosome"/>
</dbReference>
<dbReference type="STRING" id="635013.TherJR_1197"/>
<evidence type="ECO:0000256" key="1">
    <source>
        <dbReference type="ARBA" id="ARBA00004236"/>
    </source>
</evidence>
<dbReference type="HOGENOM" id="CLU_096753_0_1_9"/>
<dbReference type="Pfam" id="PF03264">
    <property type="entry name" value="Cytochrom_NNT"/>
    <property type="match status" value="1"/>
</dbReference>
<evidence type="ECO:0000256" key="8">
    <source>
        <dbReference type="ARBA" id="ARBA00022982"/>
    </source>
</evidence>